<accession>A0ACB9HFZ8</accession>
<name>A0ACB9HFZ8_9ASTR</name>
<dbReference type="EMBL" id="CM042029">
    <property type="protein sequence ID" value="KAI3794659.1"/>
    <property type="molecule type" value="Genomic_DNA"/>
</dbReference>
<dbReference type="Proteomes" id="UP001056120">
    <property type="component" value="Linkage Group LG12"/>
</dbReference>
<organism evidence="1 2">
    <name type="scientific">Smallanthus sonchifolius</name>
    <dbReference type="NCBI Taxonomy" id="185202"/>
    <lineage>
        <taxon>Eukaryota</taxon>
        <taxon>Viridiplantae</taxon>
        <taxon>Streptophyta</taxon>
        <taxon>Embryophyta</taxon>
        <taxon>Tracheophyta</taxon>
        <taxon>Spermatophyta</taxon>
        <taxon>Magnoliopsida</taxon>
        <taxon>eudicotyledons</taxon>
        <taxon>Gunneridae</taxon>
        <taxon>Pentapetalae</taxon>
        <taxon>asterids</taxon>
        <taxon>campanulids</taxon>
        <taxon>Asterales</taxon>
        <taxon>Asteraceae</taxon>
        <taxon>Asteroideae</taxon>
        <taxon>Heliantheae alliance</taxon>
        <taxon>Millerieae</taxon>
        <taxon>Smallanthus</taxon>
    </lineage>
</organism>
<proteinExistence type="predicted"/>
<keyword evidence="2" id="KW-1185">Reference proteome</keyword>
<comment type="caution">
    <text evidence="1">The sequence shown here is derived from an EMBL/GenBank/DDBJ whole genome shotgun (WGS) entry which is preliminary data.</text>
</comment>
<reference evidence="1 2" key="2">
    <citation type="journal article" date="2022" name="Mol. Ecol. Resour.">
        <title>The genomes of chicory, endive, great burdock and yacon provide insights into Asteraceae paleo-polyploidization history and plant inulin production.</title>
        <authorList>
            <person name="Fan W."/>
            <person name="Wang S."/>
            <person name="Wang H."/>
            <person name="Wang A."/>
            <person name="Jiang F."/>
            <person name="Liu H."/>
            <person name="Zhao H."/>
            <person name="Xu D."/>
            <person name="Zhang Y."/>
        </authorList>
    </citation>
    <scope>NUCLEOTIDE SEQUENCE [LARGE SCALE GENOMIC DNA]</scope>
    <source>
        <strain evidence="2">cv. Yunnan</strain>
        <tissue evidence="1">Leaves</tissue>
    </source>
</reference>
<gene>
    <name evidence="1" type="ORF">L1987_37292</name>
</gene>
<sequence>MWTQPNQFTSCSNAYGHRLVVEMFNGTPVDTWTCHDSKYPLKGNPYLIGGCENSAYTDPPTEECKRCYDSGDYCKMEEIYDVDDSVFSENFTCYYHQEEKRTSLGVILDNDPSTKPSHPEKQEICQEKVISVDSPKKPSEGVSANMKQHDNSKPIALKSEKPANSGGSDSVEIISFGANFSPYKSQFECEFMEEMRHFEKQGKRKRALMNWKRDDVVDISSSDDEVELIDMTQPLFESAHYESDSSDTADSVTSFHDVFKNH</sequence>
<evidence type="ECO:0000313" key="2">
    <source>
        <dbReference type="Proteomes" id="UP001056120"/>
    </source>
</evidence>
<evidence type="ECO:0000313" key="1">
    <source>
        <dbReference type="EMBL" id="KAI3794659.1"/>
    </source>
</evidence>
<reference evidence="2" key="1">
    <citation type="journal article" date="2022" name="Mol. Ecol. Resour.">
        <title>The genomes of chicory, endive, great burdock and yacon provide insights into Asteraceae palaeo-polyploidization history and plant inulin production.</title>
        <authorList>
            <person name="Fan W."/>
            <person name="Wang S."/>
            <person name="Wang H."/>
            <person name="Wang A."/>
            <person name="Jiang F."/>
            <person name="Liu H."/>
            <person name="Zhao H."/>
            <person name="Xu D."/>
            <person name="Zhang Y."/>
        </authorList>
    </citation>
    <scope>NUCLEOTIDE SEQUENCE [LARGE SCALE GENOMIC DNA]</scope>
    <source>
        <strain evidence="2">cv. Yunnan</strain>
    </source>
</reference>
<protein>
    <submittedName>
        <fullName evidence="1">Uncharacterized protein</fullName>
    </submittedName>
</protein>